<evidence type="ECO:0000313" key="2">
    <source>
        <dbReference type="EMBL" id="GAH39916.1"/>
    </source>
</evidence>
<keyword evidence="1" id="KW-0812">Transmembrane</keyword>
<organism evidence="2">
    <name type="scientific">marine sediment metagenome</name>
    <dbReference type="NCBI Taxonomy" id="412755"/>
    <lineage>
        <taxon>unclassified sequences</taxon>
        <taxon>metagenomes</taxon>
        <taxon>ecological metagenomes</taxon>
    </lineage>
</organism>
<dbReference type="EMBL" id="BARU01008336">
    <property type="protein sequence ID" value="GAH39916.1"/>
    <property type="molecule type" value="Genomic_DNA"/>
</dbReference>
<name>X1F2R4_9ZZZZ</name>
<proteinExistence type="predicted"/>
<evidence type="ECO:0000256" key="1">
    <source>
        <dbReference type="SAM" id="Phobius"/>
    </source>
</evidence>
<keyword evidence="1" id="KW-0472">Membrane</keyword>
<sequence length="67" mass="7147">MHDQKTTMRKTIIVAWSLFFLIAGFTLATLLDRASTLTAQTGPVFPGAPGSFSHLAKKASPSVVNIS</sequence>
<protein>
    <submittedName>
        <fullName evidence="2">Uncharacterized protein</fullName>
    </submittedName>
</protein>
<comment type="caution">
    <text evidence="2">The sequence shown here is derived from an EMBL/GenBank/DDBJ whole genome shotgun (WGS) entry which is preliminary data.</text>
</comment>
<gene>
    <name evidence="2" type="ORF">S03H2_16329</name>
</gene>
<keyword evidence="1" id="KW-1133">Transmembrane helix</keyword>
<dbReference type="AlphaFoldDB" id="X1F2R4"/>
<feature type="non-terminal residue" evidence="2">
    <location>
        <position position="67"/>
    </location>
</feature>
<reference evidence="2" key="1">
    <citation type="journal article" date="2014" name="Front. Microbiol.">
        <title>High frequency of phylogenetically diverse reductive dehalogenase-homologous genes in deep subseafloor sedimentary metagenomes.</title>
        <authorList>
            <person name="Kawai M."/>
            <person name="Futagami T."/>
            <person name="Toyoda A."/>
            <person name="Takaki Y."/>
            <person name="Nishi S."/>
            <person name="Hori S."/>
            <person name="Arai W."/>
            <person name="Tsubouchi T."/>
            <person name="Morono Y."/>
            <person name="Uchiyama I."/>
            <person name="Ito T."/>
            <person name="Fujiyama A."/>
            <person name="Inagaki F."/>
            <person name="Takami H."/>
        </authorList>
    </citation>
    <scope>NUCLEOTIDE SEQUENCE</scope>
    <source>
        <strain evidence="2">Expedition CK06-06</strain>
    </source>
</reference>
<accession>X1F2R4</accession>
<feature type="transmembrane region" description="Helical" evidence="1">
    <location>
        <begin position="12"/>
        <end position="31"/>
    </location>
</feature>